<gene>
    <name evidence="1" type="ORF">Anapl_04775</name>
</gene>
<keyword evidence="2" id="KW-1185">Reference proteome</keyword>
<reference evidence="2" key="1">
    <citation type="journal article" date="2013" name="Nat. Genet.">
        <title>The duck genome and transcriptome provide insight into an avian influenza virus reservoir species.</title>
        <authorList>
            <person name="Huang Y."/>
            <person name="Li Y."/>
            <person name="Burt D.W."/>
            <person name="Chen H."/>
            <person name="Zhang Y."/>
            <person name="Qian W."/>
            <person name="Kim H."/>
            <person name="Gan S."/>
            <person name="Zhao Y."/>
            <person name="Li J."/>
            <person name="Yi K."/>
            <person name="Feng H."/>
            <person name="Zhu P."/>
            <person name="Li B."/>
            <person name="Liu Q."/>
            <person name="Fairley S."/>
            <person name="Magor K.E."/>
            <person name="Du Z."/>
            <person name="Hu X."/>
            <person name="Goodman L."/>
            <person name="Tafer H."/>
            <person name="Vignal A."/>
            <person name="Lee T."/>
            <person name="Kim K.W."/>
            <person name="Sheng Z."/>
            <person name="An Y."/>
            <person name="Searle S."/>
            <person name="Herrero J."/>
            <person name="Groenen M.A."/>
            <person name="Crooijmans R.P."/>
            <person name="Faraut T."/>
            <person name="Cai Q."/>
            <person name="Webster R.G."/>
            <person name="Aldridge J.R."/>
            <person name="Warren W.C."/>
            <person name="Bartschat S."/>
            <person name="Kehr S."/>
            <person name="Marz M."/>
            <person name="Stadler P.F."/>
            <person name="Smith J."/>
            <person name="Kraus R.H."/>
            <person name="Zhao Y."/>
            <person name="Ren L."/>
            <person name="Fei J."/>
            <person name="Morisson M."/>
            <person name="Kaiser P."/>
            <person name="Griffin D.K."/>
            <person name="Rao M."/>
            <person name="Pitel F."/>
            <person name="Wang J."/>
            <person name="Li N."/>
        </authorList>
    </citation>
    <scope>NUCLEOTIDE SEQUENCE [LARGE SCALE GENOMIC DNA]</scope>
</reference>
<evidence type="ECO:0000313" key="1">
    <source>
        <dbReference type="EMBL" id="EOB01178.1"/>
    </source>
</evidence>
<organism evidence="1 2">
    <name type="scientific">Anas platyrhynchos</name>
    <name type="common">Mallard</name>
    <name type="synonym">Anas boschas</name>
    <dbReference type="NCBI Taxonomy" id="8839"/>
    <lineage>
        <taxon>Eukaryota</taxon>
        <taxon>Metazoa</taxon>
        <taxon>Chordata</taxon>
        <taxon>Craniata</taxon>
        <taxon>Vertebrata</taxon>
        <taxon>Euteleostomi</taxon>
        <taxon>Archelosauria</taxon>
        <taxon>Archosauria</taxon>
        <taxon>Dinosauria</taxon>
        <taxon>Saurischia</taxon>
        <taxon>Theropoda</taxon>
        <taxon>Coelurosauria</taxon>
        <taxon>Aves</taxon>
        <taxon>Neognathae</taxon>
        <taxon>Galloanserae</taxon>
        <taxon>Anseriformes</taxon>
        <taxon>Anatidae</taxon>
        <taxon>Anatinae</taxon>
        <taxon>Anas</taxon>
    </lineage>
</organism>
<proteinExistence type="predicted"/>
<evidence type="ECO:0000313" key="2">
    <source>
        <dbReference type="Proteomes" id="UP000296049"/>
    </source>
</evidence>
<name>R0LL56_ANAPL</name>
<protein>
    <submittedName>
        <fullName evidence="1">Uncharacterized protein</fullName>
    </submittedName>
</protein>
<sequence>MEQFNKMANPVLEYIVQDQICHCMFGVDQGCNEFQKTERISILHNIQMRICTQQEMRSWTSLWGWRARGIHNGVRTLLFTSTNLYADFSCIPPFPGGTRVHSHVAGQETKKTYFYFMFPAVPLEIPGCDSPSCHQMPVFTVREGQQHGRKTSKLSQDLRGAKRVEKLESPTLIKQSQGERRSLKREGVLTSWKAQEKDEGLASVEDRLLRTELAFQWARNAVLNTNLSRFRSLSGFVYGSEAAHGGWGSLHFFMPVLTTGSRSRNTRATFIKYDQLQTSITQTQIFGCDCSLRMRRVSEEQHNLLEGRKCEEHFLHREVNKEAAMNSKTLLLAQVGRRDSRPDLKNKHAFVKIMSAYTREGLTENPMIQEARAEGTLRASERKIAQGIAEKKLSDDSSPASKMLCSSLEGFFVLTLIFSFLNISPGGGEGNADTVLIHFLMEAARISNSDIPPSEPGYSRLVQELERCSLKAHPALRKSPAELRAQRRGVTRMLF</sequence>
<dbReference type="EMBL" id="KB743113">
    <property type="protein sequence ID" value="EOB01178.1"/>
    <property type="molecule type" value="Genomic_DNA"/>
</dbReference>
<dbReference type="Proteomes" id="UP000296049">
    <property type="component" value="Unassembled WGS sequence"/>
</dbReference>
<accession>R0LL56</accession>
<dbReference type="AlphaFoldDB" id="R0LL56"/>